<dbReference type="Pfam" id="PF23202">
    <property type="entry name" value="PAH_ZNF598"/>
    <property type="match status" value="1"/>
</dbReference>
<dbReference type="GO" id="GO:0043022">
    <property type="term" value="F:ribosome binding"/>
    <property type="evidence" value="ECO:0007669"/>
    <property type="project" value="TreeGrafter"/>
</dbReference>
<evidence type="ECO:0000313" key="3">
    <source>
        <dbReference type="EMBL" id="OHS96149.1"/>
    </source>
</evidence>
<feature type="compositionally biased region" description="Low complexity" evidence="1">
    <location>
        <begin position="460"/>
        <end position="473"/>
    </location>
</feature>
<dbReference type="Proteomes" id="UP000179807">
    <property type="component" value="Unassembled WGS sequence"/>
</dbReference>
<protein>
    <submittedName>
        <fullName evidence="3">Zinc finger, C2H2 type family protein</fullName>
    </submittedName>
</protein>
<feature type="region of interest" description="Disordered" evidence="1">
    <location>
        <begin position="355"/>
        <end position="536"/>
    </location>
</feature>
<proteinExistence type="predicted"/>
<reference evidence="3" key="1">
    <citation type="submission" date="2016-10" db="EMBL/GenBank/DDBJ databases">
        <authorList>
            <person name="Benchimol M."/>
            <person name="Almeida L.G."/>
            <person name="Vasconcelos A.T."/>
            <person name="Perreira-Neves A."/>
            <person name="Rosa I.A."/>
            <person name="Tasca T."/>
            <person name="Bogo M.R."/>
            <person name="de Souza W."/>
        </authorList>
    </citation>
    <scope>NUCLEOTIDE SEQUENCE [LARGE SCALE GENOMIC DNA]</scope>
    <source>
        <strain evidence="3">K</strain>
    </source>
</reference>
<feature type="compositionally biased region" description="Basic and acidic residues" evidence="1">
    <location>
        <begin position="440"/>
        <end position="450"/>
    </location>
</feature>
<keyword evidence="4" id="KW-1185">Reference proteome</keyword>
<dbReference type="GO" id="GO:0061630">
    <property type="term" value="F:ubiquitin protein ligase activity"/>
    <property type="evidence" value="ECO:0007669"/>
    <property type="project" value="InterPro"/>
</dbReference>
<dbReference type="GO" id="GO:0072344">
    <property type="term" value="P:rescue of stalled ribosome"/>
    <property type="evidence" value="ECO:0007669"/>
    <property type="project" value="InterPro"/>
</dbReference>
<comment type="caution">
    <text evidence="3">The sequence shown here is derived from an EMBL/GenBank/DDBJ whole genome shotgun (WGS) entry which is preliminary data.</text>
</comment>
<gene>
    <name evidence="3" type="ORF">TRFO_37685</name>
</gene>
<dbReference type="EMBL" id="MLAK01001195">
    <property type="protein sequence ID" value="OHS96149.1"/>
    <property type="molecule type" value="Genomic_DNA"/>
</dbReference>
<evidence type="ECO:0000256" key="1">
    <source>
        <dbReference type="SAM" id="MobiDB-lite"/>
    </source>
</evidence>
<dbReference type="GO" id="GO:0016567">
    <property type="term" value="P:protein ubiquitination"/>
    <property type="evidence" value="ECO:0007669"/>
    <property type="project" value="TreeGrafter"/>
</dbReference>
<dbReference type="RefSeq" id="XP_068349286.1">
    <property type="nucleotide sequence ID" value="XM_068511579.1"/>
</dbReference>
<dbReference type="SMART" id="SM00355">
    <property type="entry name" value="ZnF_C2H2"/>
    <property type="match status" value="5"/>
</dbReference>
<evidence type="ECO:0000259" key="2">
    <source>
        <dbReference type="PROSITE" id="PS00028"/>
    </source>
</evidence>
<dbReference type="InterPro" id="IPR013087">
    <property type="entry name" value="Znf_C2H2_type"/>
</dbReference>
<dbReference type="OrthoDB" id="40579at2759"/>
<evidence type="ECO:0000313" key="4">
    <source>
        <dbReference type="Proteomes" id="UP000179807"/>
    </source>
</evidence>
<dbReference type="VEuPathDB" id="TrichDB:TRFO_37685"/>
<feature type="compositionally biased region" description="Low complexity" evidence="1">
    <location>
        <begin position="375"/>
        <end position="398"/>
    </location>
</feature>
<name>A0A1J4JFB9_9EUKA</name>
<dbReference type="AlphaFoldDB" id="A0A1J4JFB9"/>
<dbReference type="PANTHER" id="PTHR22938">
    <property type="entry name" value="ZINC FINGER PROTEIN 598"/>
    <property type="match status" value="1"/>
</dbReference>
<dbReference type="PANTHER" id="PTHR22938:SF0">
    <property type="entry name" value="E3 UBIQUITIN-PROTEIN LIGASE ZNF598"/>
    <property type="match status" value="1"/>
</dbReference>
<dbReference type="InterPro" id="IPR044288">
    <property type="entry name" value="ZNF598/HEL2"/>
</dbReference>
<accession>A0A1J4JFB9</accession>
<dbReference type="InterPro" id="IPR057634">
    <property type="entry name" value="PAH_ZNF598/HEL2"/>
</dbReference>
<feature type="domain" description="C2H2-type" evidence="2">
    <location>
        <begin position="103"/>
        <end position="123"/>
    </location>
</feature>
<feature type="compositionally biased region" description="Polar residues" evidence="1">
    <location>
        <begin position="355"/>
        <end position="374"/>
    </location>
</feature>
<feature type="compositionally biased region" description="Polar residues" evidence="1">
    <location>
        <begin position="409"/>
        <end position="428"/>
    </location>
</feature>
<dbReference type="PROSITE" id="PS00028">
    <property type="entry name" value="ZINC_FINGER_C2H2_1"/>
    <property type="match status" value="1"/>
</dbReference>
<sequence>MENEKEHCFFCMEPIKYRVFLPCDHNNMCINCYIRDTRCYHHTNCYYCQKPLEGHPIVSTDLSIQTYSQGKSKRPKYDSKFQIFYFDRENVHDFISSLFHFTCPECSLSMSAFDMFASHVKIHKMRVCQICHASNRFLPGDLPVFKSNKEYQTHLQQQHPRCQCCPNQICFDHDALAKHMLEKHHRCEICAKQNIIKWFKDAAELISHHEKCHFICHYPQCSTHDLIAFATRGELMIHLQTVHNERPGVIDLADFADDDRNDKPRNIGENESIVRKKELNRKFMQRLNEVLTEEDKEELMKAARFYVSSKISAEEFYSVFVKTCAQEKDSLFNDMVAFLPLPEKRAELNRIHVRSSSITSPQQVHSTQSSPSQFTTNSNPNNNSNNGNNHNNRYTKNGNKNRNRKNHSYLTNATSDDNLNSNEPNIENTPRRKNNQNVNDKFRFRPRNDPPHPPPPPQRPVQQPVQLSAQPQQTPVVKQSQEMVQQQGGISVTIERPQPGNLQIAHKKDGANHPPPPQQQGGRGKKKKPVRVLISF</sequence>
<feature type="compositionally biased region" description="Polar residues" evidence="1">
    <location>
        <begin position="474"/>
        <end position="490"/>
    </location>
</feature>
<dbReference type="GeneID" id="94846283"/>
<organism evidence="3 4">
    <name type="scientific">Tritrichomonas foetus</name>
    <dbReference type="NCBI Taxonomy" id="1144522"/>
    <lineage>
        <taxon>Eukaryota</taxon>
        <taxon>Metamonada</taxon>
        <taxon>Parabasalia</taxon>
        <taxon>Tritrichomonadida</taxon>
        <taxon>Tritrichomonadidae</taxon>
        <taxon>Tritrichomonas</taxon>
    </lineage>
</organism>